<gene>
    <name evidence="9" type="primary">LOC106155188</name>
</gene>
<dbReference type="OrthoDB" id="70376at2759"/>
<evidence type="ECO:0000256" key="1">
    <source>
        <dbReference type="ARBA" id="ARBA00004123"/>
    </source>
</evidence>
<evidence type="ECO:0000256" key="2">
    <source>
        <dbReference type="ARBA" id="ARBA00022491"/>
    </source>
</evidence>
<dbReference type="InParanoid" id="A0A1S3HH41"/>
<feature type="compositionally biased region" description="Acidic residues" evidence="7">
    <location>
        <begin position="36"/>
        <end position="45"/>
    </location>
</feature>
<keyword evidence="8" id="KW-1185">Reference proteome</keyword>
<feature type="coiled-coil region" evidence="6">
    <location>
        <begin position="131"/>
        <end position="165"/>
    </location>
</feature>
<dbReference type="Proteomes" id="UP000085678">
    <property type="component" value="Unplaced"/>
</dbReference>
<evidence type="ECO:0000313" key="9">
    <source>
        <dbReference type="RefSeq" id="XP_013385347.1"/>
    </source>
</evidence>
<proteinExistence type="predicted"/>
<feature type="region of interest" description="Disordered" evidence="7">
    <location>
        <begin position="1"/>
        <end position="52"/>
    </location>
</feature>
<dbReference type="SMART" id="SM01401">
    <property type="entry name" value="Sds3"/>
    <property type="match status" value="1"/>
</dbReference>
<dbReference type="GeneID" id="106155188"/>
<keyword evidence="5" id="KW-0539">Nucleus</keyword>
<keyword evidence="3" id="KW-0805">Transcription regulation</keyword>
<feature type="region of interest" description="Disordered" evidence="7">
    <location>
        <begin position="181"/>
        <end position="203"/>
    </location>
</feature>
<sequence>MASSFSSSPRAYDEYDFADNDSFEYEDDRDYYGQASDEDTEDASETDMMKKEEEYTEIKEQMYKDKLAQLKKQLQQLEEGTLPEYLKRLKKLEQQYKERVRVNEVWYQYQADHVEKLFVAEKKASVDEFEYSFQQKKVELKENLIAELEDKKRMIENEKMTMELTGGLWYLADSMEVKPVTTRKLRRRPNEPVPMPEKRKRSSPNQLNFLLDDSDIMDDLKIISKISGKPLSKKQQMYSSSNCDTAYEARIDDGKLYYDKRWFHKGQPVHLESKESGRVSGVISSVGSQEVWIRKITDNSKIRVYVSQLQKGKFTIRRRST</sequence>
<dbReference type="AlphaFoldDB" id="A0A1S3HH41"/>
<keyword evidence="6" id="KW-0175">Coiled coil</keyword>
<dbReference type="GO" id="GO:0005654">
    <property type="term" value="C:nucleoplasm"/>
    <property type="evidence" value="ECO:0007669"/>
    <property type="project" value="UniProtKB-ARBA"/>
</dbReference>
<dbReference type="FunCoup" id="A0A1S3HH41">
    <property type="interactions" value="2300"/>
</dbReference>
<evidence type="ECO:0000256" key="3">
    <source>
        <dbReference type="ARBA" id="ARBA00023015"/>
    </source>
</evidence>
<dbReference type="STRING" id="7574.A0A1S3HH41"/>
<keyword evidence="4" id="KW-0804">Transcription</keyword>
<evidence type="ECO:0000256" key="6">
    <source>
        <dbReference type="SAM" id="Coils"/>
    </source>
</evidence>
<reference evidence="9" key="1">
    <citation type="submission" date="2025-08" db="UniProtKB">
        <authorList>
            <consortium name="RefSeq"/>
        </authorList>
    </citation>
    <scope>IDENTIFICATION</scope>
    <source>
        <tissue evidence="9">Gonads</tissue>
    </source>
</reference>
<dbReference type="Pfam" id="PF08598">
    <property type="entry name" value="Sds3"/>
    <property type="match status" value="1"/>
</dbReference>
<dbReference type="InterPro" id="IPR013907">
    <property type="entry name" value="Sds3"/>
</dbReference>
<name>A0A1S3HH41_LINAN</name>
<evidence type="ECO:0000313" key="8">
    <source>
        <dbReference type="Proteomes" id="UP000085678"/>
    </source>
</evidence>
<feature type="compositionally biased region" description="Acidic residues" evidence="7">
    <location>
        <begin position="14"/>
        <end position="29"/>
    </location>
</feature>
<protein>
    <submittedName>
        <fullName evidence="9">Sin3 histone deacetylase corepressor complex component SDS3 isoform X1</fullName>
    </submittedName>
</protein>
<evidence type="ECO:0000256" key="5">
    <source>
        <dbReference type="ARBA" id="ARBA00023242"/>
    </source>
</evidence>
<evidence type="ECO:0000256" key="4">
    <source>
        <dbReference type="ARBA" id="ARBA00023163"/>
    </source>
</evidence>
<evidence type="ECO:0000256" key="7">
    <source>
        <dbReference type="SAM" id="MobiDB-lite"/>
    </source>
</evidence>
<keyword evidence="2" id="KW-0678">Repressor</keyword>
<comment type="subcellular location">
    <subcellularLocation>
        <location evidence="1">Nucleus</location>
    </subcellularLocation>
</comment>
<accession>A0A1S3HH41</accession>
<dbReference type="PANTHER" id="PTHR21964">
    <property type="entry name" value="BREAST CANCER METASTASIS-SUPPRESSOR 1"/>
    <property type="match status" value="1"/>
</dbReference>
<dbReference type="GO" id="GO:0010468">
    <property type="term" value="P:regulation of gene expression"/>
    <property type="evidence" value="ECO:0007669"/>
    <property type="project" value="UniProtKB-ARBA"/>
</dbReference>
<organism evidence="8 9">
    <name type="scientific">Lingula anatina</name>
    <name type="common">Brachiopod</name>
    <name type="synonym">Lingula unguis</name>
    <dbReference type="NCBI Taxonomy" id="7574"/>
    <lineage>
        <taxon>Eukaryota</taxon>
        <taxon>Metazoa</taxon>
        <taxon>Spiralia</taxon>
        <taxon>Lophotrochozoa</taxon>
        <taxon>Brachiopoda</taxon>
        <taxon>Linguliformea</taxon>
        <taxon>Lingulata</taxon>
        <taxon>Lingulida</taxon>
        <taxon>Linguloidea</taxon>
        <taxon>Lingulidae</taxon>
        <taxon>Lingula</taxon>
    </lineage>
</organism>
<dbReference type="RefSeq" id="XP_013385347.1">
    <property type="nucleotide sequence ID" value="XM_013529893.1"/>
</dbReference>
<dbReference type="KEGG" id="lak:106155188"/>